<keyword evidence="2" id="KW-1185">Reference proteome</keyword>
<dbReference type="EMBL" id="JXTB01000223">
    <property type="protein sequence ID" value="PON52223.1"/>
    <property type="molecule type" value="Genomic_DNA"/>
</dbReference>
<protein>
    <submittedName>
        <fullName evidence="1">Uncharacterized protein</fullName>
    </submittedName>
</protein>
<dbReference type="Proteomes" id="UP000237105">
    <property type="component" value="Unassembled WGS sequence"/>
</dbReference>
<evidence type="ECO:0000313" key="1">
    <source>
        <dbReference type="EMBL" id="PON52223.1"/>
    </source>
</evidence>
<dbReference type="AlphaFoldDB" id="A0A2P5BTV7"/>
<gene>
    <name evidence="1" type="ORF">PanWU01x14_210650</name>
</gene>
<reference evidence="2" key="1">
    <citation type="submission" date="2016-06" db="EMBL/GenBank/DDBJ databases">
        <title>Parallel loss of symbiosis genes in relatives of nitrogen-fixing non-legume Parasponia.</title>
        <authorList>
            <person name="Van Velzen R."/>
            <person name="Holmer R."/>
            <person name="Bu F."/>
            <person name="Rutten L."/>
            <person name="Van Zeijl A."/>
            <person name="Liu W."/>
            <person name="Santuari L."/>
            <person name="Cao Q."/>
            <person name="Sharma T."/>
            <person name="Shen D."/>
            <person name="Roswanjaya Y."/>
            <person name="Wardhani T."/>
            <person name="Kalhor M.S."/>
            <person name="Jansen J."/>
            <person name="Van den Hoogen J."/>
            <person name="Gungor B."/>
            <person name="Hartog M."/>
            <person name="Hontelez J."/>
            <person name="Verver J."/>
            <person name="Yang W.-C."/>
            <person name="Schijlen E."/>
            <person name="Repin R."/>
            <person name="Schilthuizen M."/>
            <person name="Schranz E."/>
            <person name="Heidstra R."/>
            <person name="Miyata K."/>
            <person name="Fedorova E."/>
            <person name="Kohlen W."/>
            <person name="Bisseling T."/>
            <person name="Smit S."/>
            <person name="Geurts R."/>
        </authorList>
    </citation>
    <scope>NUCLEOTIDE SEQUENCE [LARGE SCALE GENOMIC DNA]</scope>
    <source>
        <strain evidence="2">cv. WU1-14</strain>
    </source>
</reference>
<organism evidence="1 2">
    <name type="scientific">Parasponia andersonii</name>
    <name type="common">Sponia andersonii</name>
    <dbReference type="NCBI Taxonomy" id="3476"/>
    <lineage>
        <taxon>Eukaryota</taxon>
        <taxon>Viridiplantae</taxon>
        <taxon>Streptophyta</taxon>
        <taxon>Embryophyta</taxon>
        <taxon>Tracheophyta</taxon>
        <taxon>Spermatophyta</taxon>
        <taxon>Magnoliopsida</taxon>
        <taxon>eudicotyledons</taxon>
        <taxon>Gunneridae</taxon>
        <taxon>Pentapetalae</taxon>
        <taxon>rosids</taxon>
        <taxon>fabids</taxon>
        <taxon>Rosales</taxon>
        <taxon>Cannabaceae</taxon>
        <taxon>Parasponia</taxon>
    </lineage>
</organism>
<comment type="caution">
    <text evidence="1">The sequence shown here is derived from an EMBL/GenBank/DDBJ whole genome shotgun (WGS) entry which is preliminary data.</text>
</comment>
<sequence>MLKSEWPLQKKCLFSFDPNEELDEQLLKSFDRWMNEGLQKDHQKDLSTRKVTVYDSLKSNKDTRVKDKLEVVATFLPILIDNLSIFTK</sequence>
<accession>A0A2P5BTV7</accession>
<name>A0A2P5BTV7_PARAD</name>
<proteinExistence type="predicted"/>
<evidence type="ECO:0000313" key="2">
    <source>
        <dbReference type="Proteomes" id="UP000237105"/>
    </source>
</evidence>
<dbReference type="OrthoDB" id="10330670at2759"/>